<comment type="subcellular location">
    <subcellularLocation>
        <location evidence="1">Cell membrane</location>
        <topology evidence="1">Multi-pass membrane protein</topology>
    </subcellularLocation>
</comment>
<evidence type="ECO:0000256" key="6">
    <source>
        <dbReference type="ARBA" id="ARBA00023136"/>
    </source>
</evidence>
<evidence type="ECO:0008006" key="11">
    <source>
        <dbReference type="Google" id="ProtNLM"/>
    </source>
</evidence>
<gene>
    <name evidence="9" type="ORF">CF165_48900</name>
</gene>
<keyword evidence="5 8" id="KW-1133">Transmembrane helix</keyword>
<comment type="caution">
    <text evidence="9">The sequence shown here is derived from an EMBL/GenBank/DDBJ whole genome shotgun (WGS) entry which is preliminary data.</text>
</comment>
<organism evidence="9 10">
    <name type="scientific">Amycolatopsis vastitatis</name>
    <dbReference type="NCBI Taxonomy" id="1905142"/>
    <lineage>
        <taxon>Bacteria</taxon>
        <taxon>Bacillati</taxon>
        <taxon>Actinomycetota</taxon>
        <taxon>Actinomycetes</taxon>
        <taxon>Pseudonocardiales</taxon>
        <taxon>Pseudonocardiaceae</taxon>
        <taxon>Amycolatopsis</taxon>
    </lineage>
</organism>
<evidence type="ECO:0000256" key="7">
    <source>
        <dbReference type="SAM" id="MobiDB-lite"/>
    </source>
</evidence>
<feature type="compositionally biased region" description="Basic and acidic residues" evidence="7">
    <location>
        <begin position="112"/>
        <end position="122"/>
    </location>
</feature>
<accession>A0A229SK22</accession>
<dbReference type="Gene3D" id="1.20.1720.10">
    <property type="entry name" value="Multidrug resistance protein D"/>
    <property type="match status" value="1"/>
</dbReference>
<evidence type="ECO:0000256" key="1">
    <source>
        <dbReference type="ARBA" id="ARBA00004651"/>
    </source>
</evidence>
<feature type="region of interest" description="Disordered" evidence="7">
    <location>
        <begin position="1"/>
        <end position="24"/>
    </location>
</feature>
<protein>
    <recommendedName>
        <fullName evidence="11">Major facilitator superfamily (MFS) profile domain-containing protein</fullName>
    </recommendedName>
</protein>
<keyword evidence="6 8" id="KW-0472">Membrane</keyword>
<dbReference type="AlphaFoldDB" id="A0A229SK22"/>
<feature type="region of interest" description="Disordered" evidence="7">
    <location>
        <begin position="108"/>
        <end position="131"/>
    </location>
</feature>
<proteinExistence type="predicted"/>
<evidence type="ECO:0000313" key="9">
    <source>
        <dbReference type="EMBL" id="OXM59183.1"/>
    </source>
</evidence>
<dbReference type="PANTHER" id="PTHR42718:SF47">
    <property type="entry name" value="METHYL VIOLOGEN RESISTANCE PROTEIN SMVA"/>
    <property type="match status" value="1"/>
</dbReference>
<evidence type="ECO:0000256" key="5">
    <source>
        <dbReference type="ARBA" id="ARBA00022989"/>
    </source>
</evidence>
<keyword evidence="3" id="KW-1003">Cell membrane</keyword>
<dbReference type="InterPro" id="IPR036259">
    <property type="entry name" value="MFS_trans_sf"/>
</dbReference>
<keyword evidence="2" id="KW-0813">Transport</keyword>
<evidence type="ECO:0000256" key="4">
    <source>
        <dbReference type="ARBA" id="ARBA00022692"/>
    </source>
</evidence>
<keyword evidence="10" id="KW-1185">Reference proteome</keyword>
<evidence type="ECO:0000313" key="10">
    <source>
        <dbReference type="Proteomes" id="UP000215199"/>
    </source>
</evidence>
<evidence type="ECO:0000256" key="2">
    <source>
        <dbReference type="ARBA" id="ARBA00022448"/>
    </source>
</evidence>
<dbReference type="EMBL" id="NMUL01000091">
    <property type="protein sequence ID" value="OXM59183.1"/>
    <property type="molecule type" value="Genomic_DNA"/>
</dbReference>
<dbReference type="SUPFAM" id="SSF103473">
    <property type="entry name" value="MFS general substrate transporter"/>
    <property type="match status" value="1"/>
</dbReference>
<name>A0A229SK22_9PSEU</name>
<dbReference type="Proteomes" id="UP000215199">
    <property type="component" value="Unassembled WGS sequence"/>
</dbReference>
<evidence type="ECO:0000256" key="3">
    <source>
        <dbReference type="ARBA" id="ARBA00022475"/>
    </source>
</evidence>
<dbReference type="GO" id="GO:0005886">
    <property type="term" value="C:plasma membrane"/>
    <property type="evidence" value="ECO:0007669"/>
    <property type="project" value="UniProtKB-SubCell"/>
</dbReference>
<feature type="transmembrane region" description="Helical" evidence="8">
    <location>
        <begin position="63"/>
        <end position="90"/>
    </location>
</feature>
<evidence type="ECO:0000256" key="8">
    <source>
        <dbReference type="SAM" id="Phobius"/>
    </source>
</evidence>
<keyword evidence="4 8" id="KW-0812">Transmembrane</keyword>
<dbReference type="PANTHER" id="PTHR42718">
    <property type="entry name" value="MAJOR FACILITATOR SUPERFAMILY MULTIDRUG TRANSPORTER MFSC"/>
    <property type="match status" value="1"/>
</dbReference>
<reference evidence="10" key="1">
    <citation type="submission" date="2017-07" db="EMBL/GenBank/DDBJ databases">
        <title>Comparative genome mining reveals phylogenetic distribution patterns of secondary metabolites in Amycolatopsis.</title>
        <authorList>
            <person name="Adamek M."/>
            <person name="Alanjary M."/>
            <person name="Sales-Ortells H."/>
            <person name="Goodfellow M."/>
            <person name="Bull A.T."/>
            <person name="Kalinowski J."/>
            <person name="Ziemert N."/>
        </authorList>
    </citation>
    <scope>NUCLEOTIDE SEQUENCE [LARGE SCALE GENOMIC DNA]</scope>
    <source>
        <strain evidence="10">H5</strain>
    </source>
</reference>
<feature type="transmembrane region" description="Helical" evidence="8">
    <location>
        <begin position="39"/>
        <end position="56"/>
    </location>
</feature>
<sequence length="151" mass="16021">MNQPVPGAPSAHASRPAGGANGSRTCTSGAVGQLRIFDIYGFVLAGLLLTMGAVGDRIGRRRLLVIGAVGFALSSLLAAFAPSATVLIIARNQPSRVLLPRHHCDSRRRRDLRTGHRRENSGRHRNACPAWTPVTPPARSEVCAIDAVTRG</sequence>